<dbReference type="InterPro" id="IPR018968">
    <property type="entry name" value="Phasin"/>
</dbReference>
<evidence type="ECO:0000313" key="3">
    <source>
        <dbReference type="Proteomes" id="UP000053176"/>
    </source>
</evidence>
<gene>
    <name evidence="2" type="ORF">AU467_04300</name>
</gene>
<proteinExistence type="predicted"/>
<protein>
    <submittedName>
        <fullName evidence="2">Phasin</fullName>
    </submittedName>
</protein>
<name>A0A124GG02_RHILI</name>
<comment type="caution">
    <text evidence="2">The sequence shown here is derived from an EMBL/GenBank/DDBJ whole genome shotgun (WGS) entry which is preliminary data.</text>
</comment>
<organism evidence="2 3">
    <name type="scientific">Rhizobium loti</name>
    <name type="common">Mesorhizobium loti</name>
    <dbReference type="NCBI Taxonomy" id="381"/>
    <lineage>
        <taxon>Bacteria</taxon>
        <taxon>Pseudomonadati</taxon>
        <taxon>Pseudomonadota</taxon>
        <taxon>Alphaproteobacteria</taxon>
        <taxon>Hyphomicrobiales</taxon>
        <taxon>Phyllobacteriaceae</taxon>
        <taxon>Mesorhizobium</taxon>
    </lineage>
</organism>
<accession>A0A124GG02</accession>
<dbReference type="Pfam" id="PF09361">
    <property type="entry name" value="Phasin_2"/>
    <property type="match status" value="1"/>
</dbReference>
<dbReference type="NCBIfam" id="TIGR01985">
    <property type="entry name" value="phasin_2"/>
    <property type="match status" value="1"/>
</dbReference>
<dbReference type="Proteomes" id="UP000053176">
    <property type="component" value="Unassembled WGS sequence"/>
</dbReference>
<sequence length="153" mass="16880">MSKIPGKTETIENVEFSTFDSSEAAEQVRAIADESVEQSKEVFSKLSSDAETTQKAFESTFEMANTTSNGMLLKTIAALQANAEAYFTHLEALIAVKSPSEFFELQTAFLRKQMERSAEQAKALQALMLRASEDVSKPIKDAFEKALKVREAA</sequence>
<feature type="domain" description="Phasin" evidence="1">
    <location>
        <begin position="51"/>
        <end position="142"/>
    </location>
</feature>
<dbReference type="OrthoDB" id="8479257at2"/>
<dbReference type="AlphaFoldDB" id="A0A124GG02"/>
<evidence type="ECO:0000313" key="2">
    <source>
        <dbReference type="EMBL" id="KUM25208.1"/>
    </source>
</evidence>
<evidence type="ECO:0000259" key="1">
    <source>
        <dbReference type="Pfam" id="PF09361"/>
    </source>
</evidence>
<dbReference type="InterPro" id="IPR010234">
    <property type="entry name" value="Phasin_subfam-2"/>
</dbReference>
<reference evidence="2 3" key="1">
    <citation type="submission" date="2015-12" db="EMBL/GenBank/DDBJ databases">
        <title>Draft genome sequence of Mesorhizobium sp. UFLA 01-765, a multitolerant efficient symbiont and plant-growth promoting strain isolated from Zn-mining soil using Leucaena leucocephala as a trap plant.</title>
        <authorList>
            <person name="Rangel W.M."/>
            <person name="Thijs S."/>
            <person name="Longatti S.M."/>
            <person name="Moreira F.M."/>
            <person name="Weyens N."/>
            <person name="Vangronsveld J."/>
            <person name="Van Hamme J.D."/>
            <person name="Bottos E.M."/>
            <person name="Rineau F."/>
        </authorList>
    </citation>
    <scope>NUCLEOTIDE SEQUENCE [LARGE SCALE GENOMIC DNA]</scope>
    <source>
        <strain evidence="2 3">UFLA 01-765</strain>
    </source>
</reference>
<dbReference type="EMBL" id="LPWA01000120">
    <property type="protein sequence ID" value="KUM25208.1"/>
    <property type="molecule type" value="Genomic_DNA"/>
</dbReference>